<evidence type="ECO:0000259" key="6">
    <source>
        <dbReference type="PROSITE" id="PS50009"/>
    </source>
</evidence>
<dbReference type="InterPro" id="IPR008937">
    <property type="entry name" value="Ras-like_GEF"/>
</dbReference>
<proteinExistence type="inferred from homology"/>
<dbReference type="Pfam" id="PF00019">
    <property type="entry name" value="TGF_beta"/>
    <property type="match status" value="1"/>
</dbReference>
<evidence type="ECO:0000313" key="9">
    <source>
        <dbReference type="Proteomes" id="UP001591681"/>
    </source>
</evidence>
<dbReference type="InterPro" id="IPR029071">
    <property type="entry name" value="Ubiquitin-like_domsf"/>
</dbReference>
<comment type="caution">
    <text evidence="8">The sequence shown here is derived from an EMBL/GenBank/DDBJ whole genome shotgun (WGS) entry which is preliminary data.</text>
</comment>
<feature type="domain" description="TGF-beta family profile" evidence="7">
    <location>
        <begin position="652"/>
        <end position="781"/>
    </location>
</feature>
<dbReference type="PROSITE" id="PS50009">
    <property type="entry name" value="RASGEF_CAT"/>
    <property type="match status" value="1"/>
</dbReference>
<feature type="domain" description="Ras-GEF" evidence="6">
    <location>
        <begin position="324"/>
        <end position="580"/>
    </location>
</feature>
<keyword evidence="2" id="KW-0964">Secreted</keyword>
<dbReference type="EMBL" id="JBHFQA010000022">
    <property type="protein sequence ID" value="KAL2079651.1"/>
    <property type="molecule type" value="Genomic_DNA"/>
</dbReference>
<dbReference type="Pfam" id="PF00617">
    <property type="entry name" value="RasGEF"/>
    <property type="match status" value="1"/>
</dbReference>
<dbReference type="InterPro" id="IPR036964">
    <property type="entry name" value="RASGEF_cat_dom_sf"/>
</dbReference>
<dbReference type="SUPFAM" id="SSF48366">
    <property type="entry name" value="Ras GEF"/>
    <property type="match status" value="1"/>
</dbReference>
<feature type="domain" description="TGF-beta family profile" evidence="7">
    <location>
        <begin position="451"/>
        <end position="546"/>
    </location>
</feature>
<dbReference type="InterPro" id="IPR056924">
    <property type="entry name" value="SH3_Tf2-1"/>
</dbReference>
<dbReference type="SUPFAM" id="SSF53098">
    <property type="entry name" value="Ribonuclease H-like"/>
    <property type="match status" value="1"/>
</dbReference>
<dbReference type="InterPro" id="IPR029034">
    <property type="entry name" value="Cystine-knot_cytokine"/>
</dbReference>
<organism evidence="8 9">
    <name type="scientific">Coilia grayii</name>
    <name type="common">Gray's grenadier anchovy</name>
    <dbReference type="NCBI Taxonomy" id="363190"/>
    <lineage>
        <taxon>Eukaryota</taxon>
        <taxon>Metazoa</taxon>
        <taxon>Chordata</taxon>
        <taxon>Craniata</taxon>
        <taxon>Vertebrata</taxon>
        <taxon>Euteleostomi</taxon>
        <taxon>Actinopterygii</taxon>
        <taxon>Neopterygii</taxon>
        <taxon>Teleostei</taxon>
        <taxon>Clupei</taxon>
        <taxon>Clupeiformes</taxon>
        <taxon>Clupeoidei</taxon>
        <taxon>Engraulidae</taxon>
        <taxon>Coilinae</taxon>
        <taxon>Coilia</taxon>
    </lineage>
</organism>
<keyword evidence="9" id="KW-1185">Reference proteome</keyword>
<keyword evidence="5" id="KW-0339">Growth factor</keyword>
<evidence type="ECO:0000256" key="2">
    <source>
        <dbReference type="ARBA" id="ARBA00022525"/>
    </source>
</evidence>
<keyword evidence="3 4" id="KW-0344">Guanine-nucleotide releasing factor</keyword>
<dbReference type="SMART" id="SM00204">
    <property type="entry name" value="TGFB"/>
    <property type="match status" value="1"/>
</dbReference>
<dbReference type="SUPFAM" id="SSF54236">
    <property type="entry name" value="Ubiquitin-like"/>
    <property type="match status" value="1"/>
</dbReference>
<dbReference type="PANTHER" id="PTHR23113:SF24">
    <property type="entry name" value="RAP GUANINE NUCLEOTIDE EXCHANGE FACTOR 3"/>
    <property type="match status" value="1"/>
</dbReference>
<dbReference type="SMART" id="SM00147">
    <property type="entry name" value="RasGEF"/>
    <property type="match status" value="1"/>
</dbReference>
<dbReference type="GO" id="GO:0008083">
    <property type="term" value="F:growth factor activity"/>
    <property type="evidence" value="ECO:0007669"/>
    <property type="project" value="UniProtKB-KW"/>
</dbReference>
<evidence type="ECO:0000256" key="3">
    <source>
        <dbReference type="ARBA" id="ARBA00022658"/>
    </source>
</evidence>
<evidence type="ECO:0000256" key="1">
    <source>
        <dbReference type="ARBA" id="ARBA00004613"/>
    </source>
</evidence>
<dbReference type="GO" id="GO:0005085">
    <property type="term" value="F:guanyl-nucleotide exchange factor activity"/>
    <property type="evidence" value="ECO:0007669"/>
    <property type="project" value="UniProtKB-KW"/>
</dbReference>
<dbReference type="InterPro" id="IPR036397">
    <property type="entry name" value="RNaseH_sf"/>
</dbReference>
<dbReference type="PROSITE" id="PS51362">
    <property type="entry name" value="TGF_BETA_2"/>
    <property type="match status" value="2"/>
</dbReference>
<dbReference type="Pfam" id="PF24626">
    <property type="entry name" value="SH3_Tf2-1"/>
    <property type="match status" value="1"/>
</dbReference>
<sequence length="781" mass="87875">MPRVRKALRLLCCLRAVKDDVEDNLPVHIKLHQREELRRETCPQREIGPRKMVLGSDGIHTEEFPKTRSLNNNLTQQVLEDSRAEIKRALRSTGLVSDQVAGGEGTKTEIILKDVNASTVDIEENGKTVLVINRSTQVFAPNAPNASCSSELQVKFGTPAKILQFVLCRLDTAGHGSVGSELERAASTLRTRERVGKLVVQWVALYGLLLMDNPAVVRFLEGCRQLYPPLVCGSPLQINRPIRVKDTVKDVVAAMKASAADNVLVRMNPTGVKTHLKAEDRAISFVDMSERVFLCSTNQINKLVTLQDQLCPESSTMLTLKNRSSKSIAAQLSSYDWELFNAMHETELLYYVVGRHKFPNGTTANLERFIGRFNEVSFWVPTELLCCSSRGKRVTLLKKFIDIATILYKQQNINSFTAVVYGLCNNAVSRLYDTWEGKGSFSTPAPHGVFRHRRSQEPGSIVSDIPNYKRSKNRVAKNQCKLHSYQVSFSDLGWDHWIIAPHNPRYCMGDCPRILHYALQLPQPRHRADFHQRARRGRHPTAVLRPLQSNGQTERLNQELEKALRCMASRSPLSWSQQLVWVEYAHKSLPCSATGMSPFQCVYGYQPPLFPSQEGKVSCPSALANARRCRCTWARARAALLRAVTAYTVGAKRRRTPAPLYRAGQKVWLSARDLPIRVESRKLAARFLGPFTIERVISPTAVRLRLPSPRSMSPVSSQSVGARWRRLRLLHLLPVSWTETPSTLCDVCFAPGGVGGLMMEKNDNIVYKEYEDMIAESCTCR</sequence>
<dbReference type="SUPFAM" id="SSF57501">
    <property type="entry name" value="Cystine-knot cytokines"/>
    <property type="match status" value="1"/>
</dbReference>
<accession>A0ABD1IZ72</accession>
<comment type="similarity">
    <text evidence="5">Belongs to the TGF-beta family.</text>
</comment>
<name>A0ABD1IZ72_9TELE</name>
<dbReference type="GO" id="GO:0005576">
    <property type="term" value="C:extracellular region"/>
    <property type="evidence" value="ECO:0007669"/>
    <property type="project" value="UniProtKB-SubCell"/>
</dbReference>
<dbReference type="Gene3D" id="2.10.90.10">
    <property type="entry name" value="Cystine-knot cytokines"/>
    <property type="match status" value="1"/>
</dbReference>
<dbReference type="AlphaFoldDB" id="A0ABD1IZ72"/>
<evidence type="ECO:0000259" key="7">
    <source>
        <dbReference type="PROSITE" id="PS51362"/>
    </source>
</evidence>
<dbReference type="InterPro" id="IPR023578">
    <property type="entry name" value="Ras_GEF_dom_sf"/>
</dbReference>
<dbReference type="Proteomes" id="UP001591681">
    <property type="component" value="Unassembled WGS sequence"/>
</dbReference>
<protein>
    <submittedName>
        <fullName evidence="8">Uncharacterized protein</fullName>
    </submittedName>
</protein>
<reference evidence="8 9" key="1">
    <citation type="submission" date="2024-09" db="EMBL/GenBank/DDBJ databases">
        <title>A chromosome-level genome assembly of Gray's grenadier anchovy, Coilia grayii.</title>
        <authorList>
            <person name="Fu Z."/>
        </authorList>
    </citation>
    <scope>NUCLEOTIDE SEQUENCE [LARGE SCALE GENOMIC DNA]</scope>
    <source>
        <strain evidence="8">G4</strain>
        <tissue evidence="8">Muscle</tissue>
    </source>
</reference>
<evidence type="ECO:0000256" key="4">
    <source>
        <dbReference type="PROSITE-ProRule" id="PRU00168"/>
    </source>
</evidence>
<dbReference type="InterPro" id="IPR001895">
    <property type="entry name" value="RASGEF_cat_dom"/>
</dbReference>
<dbReference type="InterPro" id="IPR012337">
    <property type="entry name" value="RNaseH-like_sf"/>
</dbReference>
<dbReference type="Gene3D" id="3.30.420.10">
    <property type="entry name" value="Ribonuclease H-like superfamily/Ribonuclease H"/>
    <property type="match status" value="1"/>
</dbReference>
<dbReference type="Gene3D" id="1.10.840.10">
    <property type="entry name" value="Ras guanine-nucleotide exchange factors catalytic domain"/>
    <property type="match status" value="1"/>
</dbReference>
<dbReference type="PANTHER" id="PTHR23113">
    <property type="entry name" value="GUANINE NUCLEOTIDE EXCHANGE FACTOR"/>
    <property type="match status" value="1"/>
</dbReference>
<gene>
    <name evidence="8" type="ORF">ACEWY4_025395</name>
</gene>
<dbReference type="InterPro" id="IPR001839">
    <property type="entry name" value="TGF-b_C"/>
</dbReference>
<evidence type="ECO:0000256" key="5">
    <source>
        <dbReference type="RuleBase" id="RU000354"/>
    </source>
</evidence>
<comment type="subcellular location">
    <subcellularLocation>
        <location evidence="1">Secreted</location>
    </subcellularLocation>
</comment>
<evidence type="ECO:0000313" key="8">
    <source>
        <dbReference type="EMBL" id="KAL2079651.1"/>
    </source>
</evidence>